<dbReference type="InterPro" id="IPR011333">
    <property type="entry name" value="SKP1/BTB/POZ_sf"/>
</dbReference>
<evidence type="ECO:0000313" key="3">
    <source>
        <dbReference type="EMBL" id="TFK81900.1"/>
    </source>
</evidence>
<evidence type="ECO:0000256" key="1">
    <source>
        <dbReference type="SAM" id="MobiDB-lite"/>
    </source>
</evidence>
<name>A0A5C3P0S4_9APHY</name>
<evidence type="ECO:0000313" key="4">
    <source>
        <dbReference type="Proteomes" id="UP000308197"/>
    </source>
</evidence>
<dbReference type="EMBL" id="ML211546">
    <property type="protein sequence ID" value="TFK81900.1"/>
    <property type="molecule type" value="Genomic_DNA"/>
</dbReference>
<sequence>MNGRSRKPLCPGSESNTLSPPSQTRTPSTASSPFKLPRTDVILRSVDGVDFHTWKGILIEASPVFADMFAIGASTNTESESEATNSLEGTLTSKAEPPVIDFLEHSSVLDPLLRTCYPPPHTANLPSLDALKPVLAAAHKYQMEGVLEVFKKDLLEYAHITPLRVYLLAPSFDMPDVAEVAAGLFIARPNADDYVSELEELSAGSYYRLLAYRKRCTQTLADMVASKLSWLPDKEPQYQFLTCSCAREGFTVALRDSSGVQRPVSVWFWQHYLRMGALLAERPCLSVLDDPKLRDQAVKKASECGNCRSRVCDDLDAFTASLKAEVKRRLAMQGPFPTL</sequence>
<dbReference type="Proteomes" id="UP000308197">
    <property type="component" value="Unassembled WGS sequence"/>
</dbReference>
<protein>
    <recommendedName>
        <fullName evidence="2">BTB domain-containing protein</fullName>
    </recommendedName>
</protein>
<dbReference type="AlphaFoldDB" id="A0A5C3P0S4"/>
<keyword evidence="4" id="KW-1185">Reference proteome</keyword>
<dbReference type="SMART" id="SM00225">
    <property type="entry name" value="BTB"/>
    <property type="match status" value="1"/>
</dbReference>
<dbReference type="InterPro" id="IPR000210">
    <property type="entry name" value="BTB/POZ_dom"/>
</dbReference>
<feature type="domain" description="BTB" evidence="2">
    <location>
        <begin position="39"/>
        <end position="158"/>
    </location>
</feature>
<dbReference type="SUPFAM" id="SSF54695">
    <property type="entry name" value="POZ domain"/>
    <property type="match status" value="1"/>
</dbReference>
<gene>
    <name evidence="3" type="ORF">K466DRAFT_666848</name>
</gene>
<accession>A0A5C3P0S4</accession>
<dbReference type="STRING" id="1314778.A0A5C3P0S4"/>
<proteinExistence type="predicted"/>
<feature type="compositionally biased region" description="Polar residues" evidence="1">
    <location>
        <begin position="13"/>
        <end position="32"/>
    </location>
</feature>
<evidence type="ECO:0000259" key="2">
    <source>
        <dbReference type="SMART" id="SM00225"/>
    </source>
</evidence>
<reference evidence="3 4" key="1">
    <citation type="journal article" date="2019" name="Nat. Ecol. Evol.">
        <title>Megaphylogeny resolves global patterns of mushroom evolution.</title>
        <authorList>
            <person name="Varga T."/>
            <person name="Krizsan K."/>
            <person name="Foldi C."/>
            <person name="Dima B."/>
            <person name="Sanchez-Garcia M."/>
            <person name="Sanchez-Ramirez S."/>
            <person name="Szollosi G.J."/>
            <person name="Szarkandi J.G."/>
            <person name="Papp V."/>
            <person name="Albert L."/>
            <person name="Andreopoulos W."/>
            <person name="Angelini C."/>
            <person name="Antonin V."/>
            <person name="Barry K.W."/>
            <person name="Bougher N.L."/>
            <person name="Buchanan P."/>
            <person name="Buyck B."/>
            <person name="Bense V."/>
            <person name="Catcheside P."/>
            <person name="Chovatia M."/>
            <person name="Cooper J."/>
            <person name="Damon W."/>
            <person name="Desjardin D."/>
            <person name="Finy P."/>
            <person name="Geml J."/>
            <person name="Haridas S."/>
            <person name="Hughes K."/>
            <person name="Justo A."/>
            <person name="Karasinski D."/>
            <person name="Kautmanova I."/>
            <person name="Kiss B."/>
            <person name="Kocsube S."/>
            <person name="Kotiranta H."/>
            <person name="LaButti K.M."/>
            <person name="Lechner B.E."/>
            <person name="Liimatainen K."/>
            <person name="Lipzen A."/>
            <person name="Lukacs Z."/>
            <person name="Mihaltcheva S."/>
            <person name="Morgado L.N."/>
            <person name="Niskanen T."/>
            <person name="Noordeloos M.E."/>
            <person name="Ohm R.A."/>
            <person name="Ortiz-Santana B."/>
            <person name="Ovrebo C."/>
            <person name="Racz N."/>
            <person name="Riley R."/>
            <person name="Savchenko A."/>
            <person name="Shiryaev A."/>
            <person name="Soop K."/>
            <person name="Spirin V."/>
            <person name="Szebenyi C."/>
            <person name="Tomsovsky M."/>
            <person name="Tulloss R.E."/>
            <person name="Uehling J."/>
            <person name="Grigoriev I.V."/>
            <person name="Vagvolgyi C."/>
            <person name="Papp T."/>
            <person name="Martin F.M."/>
            <person name="Miettinen O."/>
            <person name="Hibbett D.S."/>
            <person name="Nagy L.G."/>
        </authorList>
    </citation>
    <scope>NUCLEOTIDE SEQUENCE [LARGE SCALE GENOMIC DNA]</scope>
    <source>
        <strain evidence="3 4">HHB13444</strain>
    </source>
</reference>
<feature type="region of interest" description="Disordered" evidence="1">
    <location>
        <begin position="1"/>
        <end position="34"/>
    </location>
</feature>
<dbReference type="Pfam" id="PF00651">
    <property type="entry name" value="BTB"/>
    <property type="match status" value="1"/>
</dbReference>
<dbReference type="Gene3D" id="3.30.710.10">
    <property type="entry name" value="Potassium Channel Kv1.1, Chain A"/>
    <property type="match status" value="1"/>
</dbReference>
<organism evidence="3 4">
    <name type="scientific">Polyporus arcularius HHB13444</name>
    <dbReference type="NCBI Taxonomy" id="1314778"/>
    <lineage>
        <taxon>Eukaryota</taxon>
        <taxon>Fungi</taxon>
        <taxon>Dikarya</taxon>
        <taxon>Basidiomycota</taxon>
        <taxon>Agaricomycotina</taxon>
        <taxon>Agaricomycetes</taxon>
        <taxon>Polyporales</taxon>
        <taxon>Polyporaceae</taxon>
        <taxon>Polyporus</taxon>
    </lineage>
</organism>
<dbReference type="InParanoid" id="A0A5C3P0S4"/>